<dbReference type="InterPro" id="IPR009996">
    <property type="entry name" value="YycH"/>
</dbReference>
<dbReference type="CDD" id="cd15787">
    <property type="entry name" value="YycH_N"/>
    <property type="match status" value="1"/>
</dbReference>
<gene>
    <name evidence="3" type="ORF">LOSG293_350070</name>
</gene>
<dbReference type="EMBL" id="BBJM01000035">
    <property type="protein sequence ID" value="GAK48518.1"/>
    <property type="molecule type" value="Genomic_DNA"/>
</dbReference>
<comment type="caution">
    <text evidence="3">The sequence shown here is derived from an EMBL/GenBank/DDBJ whole genome shotgun (WGS) entry which is preliminary data.</text>
</comment>
<dbReference type="InterPro" id="IPR042274">
    <property type="entry name" value="YycH/YycI_2"/>
</dbReference>
<keyword evidence="1" id="KW-0812">Transmembrane</keyword>
<evidence type="ECO:0000313" key="4">
    <source>
        <dbReference type="Proteomes" id="UP000028700"/>
    </source>
</evidence>
<dbReference type="STRING" id="1291743.LOSG293_350070"/>
<evidence type="ECO:0000256" key="1">
    <source>
        <dbReference type="SAM" id="Phobius"/>
    </source>
</evidence>
<feature type="domain" description="Regulatory protein YycH" evidence="2">
    <location>
        <begin position="13"/>
        <end position="430"/>
    </location>
</feature>
<dbReference type="Gene3D" id="3.30.310.160">
    <property type="entry name" value="YycH protein, domain 2"/>
    <property type="match status" value="1"/>
</dbReference>
<dbReference type="Proteomes" id="UP000028700">
    <property type="component" value="Unassembled WGS sequence"/>
</dbReference>
<keyword evidence="1" id="KW-0472">Membrane</keyword>
<dbReference type="Pfam" id="PF07435">
    <property type="entry name" value="YycH"/>
    <property type="match status" value="1"/>
</dbReference>
<evidence type="ECO:0000259" key="2">
    <source>
        <dbReference type="Pfam" id="PF07435"/>
    </source>
</evidence>
<organism evidence="3 4">
    <name type="scientific">Secundilactobacillus oryzae JCM 18671</name>
    <dbReference type="NCBI Taxonomy" id="1291743"/>
    <lineage>
        <taxon>Bacteria</taxon>
        <taxon>Bacillati</taxon>
        <taxon>Bacillota</taxon>
        <taxon>Bacilli</taxon>
        <taxon>Lactobacillales</taxon>
        <taxon>Lactobacillaceae</taxon>
        <taxon>Secundilactobacillus</taxon>
    </lineage>
</organism>
<dbReference type="AlphaFoldDB" id="A0A081BKF0"/>
<sequence length="437" mass="50814">MKITTKALLPIALLFAVIISMVLSWFIWTNKPARYERNKQDTVTSTGTQRDLSTKSIRDIYLPVQVIRTDGQGNQKLVNNRKVNLVTEIRDEMSKWQASSVREISSKSKSEYLRQLQTANTVLLNYDSNITVKIFNKVFNNQLKRIHNLQFNRIQFKSNDAKHVYLLNDTNFRIYRVNVKGQKLKELKKVLSKNLVSDPVEFRMLKSKPTVFITKAMTMPRYSYMINKQDENNFVNRLMSNDSNSTDISIKKRKNVTTYDDGAYHRMEVNKKTGFVTYGDYSSMTPIKSYTKRLTQSYNDLKKIGIPMDNTRFYYYNKDTSSVAYRGFVEGFPIFNQAEYGTARIQLVGDSIRQYNFSIYSLQVPVPSREKAKDIPTTQSMLDQLKAAGIDTNEISAVQLGYQWKQNKVSEEVIDLTPTWYIRYQGSWQTYESLLNS</sequence>
<evidence type="ECO:0000313" key="3">
    <source>
        <dbReference type="EMBL" id="GAK48518.1"/>
    </source>
</evidence>
<dbReference type="eggNOG" id="COG4863">
    <property type="taxonomic scope" value="Bacteria"/>
</dbReference>
<keyword evidence="1" id="KW-1133">Transmembrane helix</keyword>
<name>A0A081BKF0_9LACO</name>
<feature type="transmembrane region" description="Helical" evidence="1">
    <location>
        <begin position="7"/>
        <end position="28"/>
    </location>
</feature>
<proteinExistence type="predicted"/>
<dbReference type="RefSeq" id="WP_160171719.1">
    <property type="nucleotide sequence ID" value="NZ_BBJM01000035.1"/>
</dbReference>
<accession>A0A081BKF0</accession>
<dbReference type="OrthoDB" id="2382185at2"/>
<reference evidence="3" key="1">
    <citation type="journal article" date="2014" name="Genome Announc.">
        <title>Draft Genome Sequence of Lactobacillus oryzae Strain SG293T.</title>
        <authorList>
            <person name="Tanizawa Y."/>
            <person name="Fujisawa T."/>
            <person name="Mochizuki T."/>
            <person name="Kaminuma E."/>
            <person name="Nakamura Y."/>
            <person name="Tohno M."/>
        </authorList>
    </citation>
    <scope>NUCLEOTIDE SEQUENCE [LARGE SCALE GENOMIC DNA]</scope>
    <source>
        <strain evidence="3">SG293</strain>
    </source>
</reference>
<protein>
    <recommendedName>
        <fullName evidence="2">Regulatory protein YycH domain-containing protein</fullName>
    </recommendedName>
</protein>
<keyword evidence="4" id="KW-1185">Reference proteome</keyword>